<feature type="transmembrane region" description="Helical" evidence="6">
    <location>
        <begin position="44"/>
        <end position="64"/>
    </location>
</feature>
<keyword evidence="2 6" id="KW-0812">Transmembrane</keyword>
<dbReference type="InterPro" id="IPR005828">
    <property type="entry name" value="MFS_sugar_transport-like"/>
</dbReference>
<keyword evidence="3 6" id="KW-1133">Transmembrane helix</keyword>
<dbReference type="GO" id="GO:0016020">
    <property type="term" value="C:membrane"/>
    <property type="evidence" value="ECO:0007669"/>
    <property type="project" value="UniProtKB-SubCell"/>
</dbReference>
<evidence type="ECO:0000256" key="1">
    <source>
        <dbReference type="ARBA" id="ARBA00004141"/>
    </source>
</evidence>
<gene>
    <name evidence="7" type="ORF">GGP41_005186</name>
</gene>
<dbReference type="InterPro" id="IPR036259">
    <property type="entry name" value="MFS_trans_sf"/>
</dbReference>
<dbReference type="PANTHER" id="PTHR48022:SF5">
    <property type="entry name" value="ALPHA-GLUCOSIDES PERMEASE MPH2-RELATED"/>
    <property type="match status" value="1"/>
</dbReference>
<dbReference type="SUPFAM" id="SSF103473">
    <property type="entry name" value="MFS general substrate transporter"/>
    <property type="match status" value="1"/>
</dbReference>
<reference evidence="7" key="1">
    <citation type="submission" date="2019-11" db="EMBL/GenBank/DDBJ databases">
        <title>Bipolaris sorokiniana Genome sequencing.</title>
        <authorList>
            <person name="Wang H."/>
        </authorList>
    </citation>
    <scope>NUCLEOTIDE SEQUENCE</scope>
</reference>
<feature type="transmembrane region" description="Helical" evidence="6">
    <location>
        <begin position="101"/>
        <end position="120"/>
    </location>
</feature>
<sequence>MASKEKTEAQVAENVASHASNPADDTSAAISNEQNMTVRQALRFWYKAIVFSFIISLCVVMEGYDTSLMNKFFAFTPFRNRFGDEVDADGNKLVSSRWQTIILNGTQVGCILGLIINGYITEWIGYKKTMIGSMVFMIGAIFIPFFSTGLEMFLVGGIIQGLPWGVFQTLAISQGRIDEAKDAIRKITTPTEGVKFDLDAHVEMMVVTNQYEKQVGAGTNYWHLFRGSDLHRTEVSAMAFITQALCGVPFMGFGTQFMLGVGLSQDDSFHLTIGQDCLGLVGCFIAWWIMTRFGRRPIYLVGLTSIFFILLIVGFLGLAPQSNKSAGLAGGIMIILMIFCFQLSLGPICYSLAAEIPSSRLRVKTVALSRASYNSIVFVTNTIMPKMVGKNDWNWGAKGGFFWAGVALLFILWGYFRLPEPKGFTYSELDVMFEHRVSARKFTREVADSLKPALRDTAMQFEKQNNIERVESRA</sequence>
<dbReference type="FunFam" id="1.20.1250.20:FF:000078">
    <property type="entry name" value="MFS maltose transporter, putative"/>
    <property type="match status" value="1"/>
</dbReference>
<feature type="transmembrane region" description="Helical" evidence="6">
    <location>
        <begin position="297"/>
        <end position="319"/>
    </location>
</feature>
<accession>A0A8H5ZI70</accession>
<dbReference type="InterPro" id="IPR050360">
    <property type="entry name" value="MFS_Sugar_Transporters"/>
</dbReference>
<comment type="caution">
    <text evidence="7">The sequence shown here is derived from an EMBL/GenBank/DDBJ whole genome shotgun (WGS) entry which is preliminary data.</text>
</comment>
<feature type="transmembrane region" description="Helical" evidence="6">
    <location>
        <begin position="129"/>
        <end position="146"/>
    </location>
</feature>
<protein>
    <recommendedName>
        <fullName evidence="9">Major facilitator superfamily (MFS) profile domain-containing protein</fullName>
    </recommendedName>
</protein>
<comment type="subcellular location">
    <subcellularLocation>
        <location evidence="1">Membrane</location>
        <topology evidence="1">Multi-pass membrane protein</topology>
    </subcellularLocation>
</comment>
<name>A0A8H5ZI70_COCSA</name>
<dbReference type="AlphaFoldDB" id="A0A8H5ZI70"/>
<dbReference type="PANTHER" id="PTHR48022">
    <property type="entry name" value="PLASTIDIC GLUCOSE TRANSPORTER 4"/>
    <property type="match status" value="1"/>
</dbReference>
<evidence type="ECO:0008006" key="9">
    <source>
        <dbReference type="Google" id="ProtNLM"/>
    </source>
</evidence>
<evidence type="ECO:0000313" key="8">
    <source>
        <dbReference type="Proteomes" id="UP000624244"/>
    </source>
</evidence>
<keyword evidence="4 6" id="KW-0472">Membrane</keyword>
<organism evidence="7 8">
    <name type="scientific">Cochliobolus sativus</name>
    <name type="common">Common root rot and spot blotch fungus</name>
    <name type="synonym">Bipolaris sorokiniana</name>
    <dbReference type="NCBI Taxonomy" id="45130"/>
    <lineage>
        <taxon>Eukaryota</taxon>
        <taxon>Fungi</taxon>
        <taxon>Dikarya</taxon>
        <taxon>Ascomycota</taxon>
        <taxon>Pezizomycotina</taxon>
        <taxon>Dothideomycetes</taxon>
        <taxon>Pleosporomycetidae</taxon>
        <taxon>Pleosporales</taxon>
        <taxon>Pleosporineae</taxon>
        <taxon>Pleosporaceae</taxon>
        <taxon>Bipolaris</taxon>
    </lineage>
</organism>
<evidence type="ECO:0000256" key="5">
    <source>
        <dbReference type="SAM" id="MobiDB-lite"/>
    </source>
</evidence>
<evidence type="ECO:0000256" key="4">
    <source>
        <dbReference type="ARBA" id="ARBA00023136"/>
    </source>
</evidence>
<dbReference type="EMBL" id="WNKQ01000008">
    <property type="protein sequence ID" value="KAF5849747.1"/>
    <property type="molecule type" value="Genomic_DNA"/>
</dbReference>
<evidence type="ECO:0000256" key="3">
    <source>
        <dbReference type="ARBA" id="ARBA00022989"/>
    </source>
</evidence>
<evidence type="ECO:0000256" key="2">
    <source>
        <dbReference type="ARBA" id="ARBA00022692"/>
    </source>
</evidence>
<feature type="compositionally biased region" description="Polar residues" evidence="5">
    <location>
        <begin position="17"/>
        <end position="26"/>
    </location>
</feature>
<feature type="transmembrane region" description="Helical" evidence="6">
    <location>
        <begin position="371"/>
        <end position="388"/>
    </location>
</feature>
<proteinExistence type="predicted"/>
<dbReference type="Proteomes" id="UP000624244">
    <property type="component" value="Unassembled WGS sequence"/>
</dbReference>
<evidence type="ECO:0000313" key="7">
    <source>
        <dbReference type="EMBL" id="KAF5849747.1"/>
    </source>
</evidence>
<dbReference type="Pfam" id="PF00083">
    <property type="entry name" value="Sugar_tr"/>
    <property type="match status" value="2"/>
</dbReference>
<feature type="region of interest" description="Disordered" evidence="5">
    <location>
        <begin position="1"/>
        <end position="26"/>
    </location>
</feature>
<feature type="transmembrane region" description="Helical" evidence="6">
    <location>
        <begin position="269"/>
        <end position="290"/>
    </location>
</feature>
<feature type="transmembrane region" description="Helical" evidence="6">
    <location>
        <begin position="325"/>
        <end position="350"/>
    </location>
</feature>
<dbReference type="Gene3D" id="1.20.1250.20">
    <property type="entry name" value="MFS general substrate transporter like domains"/>
    <property type="match status" value="2"/>
</dbReference>
<dbReference type="GO" id="GO:0005351">
    <property type="term" value="F:carbohydrate:proton symporter activity"/>
    <property type="evidence" value="ECO:0007669"/>
    <property type="project" value="TreeGrafter"/>
</dbReference>
<feature type="transmembrane region" description="Helical" evidence="6">
    <location>
        <begin position="400"/>
        <end position="418"/>
    </location>
</feature>
<evidence type="ECO:0000256" key="6">
    <source>
        <dbReference type="SAM" id="Phobius"/>
    </source>
</evidence>